<dbReference type="AlphaFoldDB" id="A0A3B5KAD5"/>
<dbReference type="InterPro" id="IPR027038">
    <property type="entry name" value="RanGap"/>
</dbReference>
<evidence type="ECO:0000313" key="10">
    <source>
        <dbReference type="Proteomes" id="UP000005226"/>
    </source>
</evidence>
<dbReference type="GO" id="GO:0006913">
    <property type="term" value="P:nucleocytoplasmic transport"/>
    <property type="evidence" value="ECO:0007669"/>
    <property type="project" value="TreeGrafter"/>
</dbReference>
<proteinExistence type="inferred from homology"/>
<dbReference type="FunFam" id="3.80.10.10:FF:000142">
    <property type="entry name" value="Ran GTPase activating protein 1"/>
    <property type="match status" value="1"/>
</dbReference>
<gene>
    <name evidence="9" type="primary">rangap1b</name>
</gene>
<dbReference type="GO" id="GO:0005829">
    <property type="term" value="C:cytosol"/>
    <property type="evidence" value="ECO:0007669"/>
    <property type="project" value="TreeGrafter"/>
</dbReference>
<organism evidence="9 10">
    <name type="scientific">Takifugu rubripes</name>
    <name type="common">Japanese pufferfish</name>
    <name type="synonym">Fugu rubripes</name>
    <dbReference type="NCBI Taxonomy" id="31033"/>
    <lineage>
        <taxon>Eukaryota</taxon>
        <taxon>Metazoa</taxon>
        <taxon>Chordata</taxon>
        <taxon>Craniata</taxon>
        <taxon>Vertebrata</taxon>
        <taxon>Euteleostomi</taxon>
        <taxon>Actinopterygii</taxon>
        <taxon>Neopterygii</taxon>
        <taxon>Teleostei</taxon>
        <taxon>Neoteleostei</taxon>
        <taxon>Acanthomorphata</taxon>
        <taxon>Eupercaria</taxon>
        <taxon>Tetraodontiformes</taxon>
        <taxon>Tetradontoidea</taxon>
        <taxon>Tetraodontidae</taxon>
        <taxon>Takifugu</taxon>
    </lineage>
</organism>
<evidence type="ECO:0000256" key="7">
    <source>
        <dbReference type="ARBA" id="ARBA00074239"/>
    </source>
</evidence>
<accession>A0A3B5KAD5</accession>
<reference evidence="9 10" key="1">
    <citation type="journal article" date="2011" name="Genome Biol. Evol.">
        <title>Integration of the genetic map and genome assembly of fugu facilitates insights into distinct features of genome evolution in teleosts and mammals.</title>
        <authorList>
            <person name="Kai W."/>
            <person name="Kikuchi K."/>
            <person name="Tohari S."/>
            <person name="Chew A.K."/>
            <person name="Tay A."/>
            <person name="Fujiwara A."/>
            <person name="Hosoya S."/>
            <person name="Suetake H."/>
            <person name="Naruse K."/>
            <person name="Brenner S."/>
            <person name="Suzuki Y."/>
            <person name="Venkatesh B."/>
        </authorList>
    </citation>
    <scope>NUCLEOTIDE SEQUENCE [LARGE SCALE GENOMIC DNA]</scope>
</reference>
<dbReference type="SUPFAM" id="SSF52047">
    <property type="entry name" value="RNI-like"/>
    <property type="match status" value="1"/>
</dbReference>
<dbReference type="GO" id="GO:0005634">
    <property type="term" value="C:nucleus"/>
    <property type="evidence" value="ECO:0007669"/>
    <property type="project" value="UniProtKB-SubCell"/>
</dbReference>
<evidence type="ECO:0000256" key="3">
    <source>
        <dbReference type="ARBA" id="ARBA00022614"/>
    </source>
</evidence>
<dbReference type="PANTHER" id="PTHR24113:SF12">
    <property type="entry name" value="RAN GTPASE-ACTIVATING PROTEIN 1"/>
    <property type="match status" value="1"/>
</dbReference>
<dbReference type="PANTHER" id="PTHR24113">
    <property type="entry name" value="RAN GTPASE-ACTIVATING PROTEIN 1"/>
    <property type="match status" value="1"/>
</dbReference>
<reference evidence="9" key="2">
    <citation type="submission" date="2025-08" db="UniProtKB">
        <authorList>
            <consortium name="Ensembl"/>
        </authorList>
    </citation>
    <scope>IDENTIFICATION</scope>
</reference>
<evidence type="ECO:0000256" key="6">
    <source>
        <dbReference type="ARBA" id="ARBA00060740"/>
    </source>
</evidence>
<dbReference type="InterPro" id="IPR001611">
    <property type="entry name" value="Leu-rich_rpt"/>
</dbReference>
<name>A0A3B5KAD5_TAKRU</name>
<comment type="subcellular location">
    <subcellularLocation>
        <location evidence="1">Nucleus</location>
    </subcellularLocation>
</comment>
<evidence type="ECO:0000256" key="8">
    <source>
        <dbReference type="SAM" id="MobiDB-lite"/>
    </source>
</evidence>
<comment type="similarity">
    <text evidence="6">Belongs to the RNA1 family.</text>
</comment>
<keyword evidence="10" id="KW-1185">Reference proteome</keyword>
<dbReference type="Pfam" id="PF13516">
    <property type="entry name" value="LRR_6"/>
    <property type="match status" value="3"/>
</dbReference>
<dbReference type="Gene3D" id="3.80.10.10">
    <property type="entry name" value="Ribonuclease Inhibitor"/>
    <property type="match status" value="1"/>
</dbReference>
<sequence length="468" mass="51245">MASDDIAQLADTLAKTHVGDEELTIKGLGLKLDDAASVEELVREIEQHQSLRALCLEGNTMGVDAAWAIAKALESKDMLQRCYWSDMFTGRLRSEIPTALRCLGDALMCAGVRLTELDLSDNAFGPDGVKGIERLLKSPSCHTLRELKLNNCGMGVGGGKILAEALIECHRRSTEVGAPFRLRVFVAGRNRLENEGARALAKAFQLIGSLEEVHMPQNGINHAGVVALASAMRHNRELRVLNFNDNTFTKKGTLAMAKALTHLRSLQVVNFGDCLVRSEGAIALAAVIREGVPVLKELNLSYGEITEAAALVVARAVMDKPQMERLDLNGNCLGEDGCEALREVMEEMDKADMLGSLSEDEGEPDDEDNEDENEVCENSDEDDGDDEVNQCNDYNGGVIVGETGLIGEDSPERLRSPVSKRRISWRIILLSDVLLKIASLYNEDSETKTAVFEIVGKCKYLVIRFLNR</sequence>
<evidence type="ECO:0000256" key="5">
    <source>
        <dbReference type="ARBA" id="ARBA00023242"/>
    </source>
</evidence>
<dbReference type="GO" id="GO:0005096">
    <property type="term" value="F:GTPase activator activity"/>
    <property type="evidence" value="ECO:0007669"/>
    <property type="project" value="UniProtKB-KW"/>
</dbReference>
<dbReference type="InterPro" id="IPR032675">
    <property type="entry name" value="LRR_dom_sf"/>
</dbReference>
<dbReference type="SMART" id="SM00368">
    <property type="entry name" value="LRR_RI"/>
    <property type="match status" value="9"/>
</dbReference>
<dbReference type="GeneTree" id="ENSGT00440000039203"/>
<dbReference type="CDD" id="cd00116">
    <property type="entry name" value="LRR_RI"/>
    <property type="match status" value="1"/>
</dbReference>
<dbReference type="GO" id="GO:0031267">
    <property type="term" value="F:small GTPase binding"/>
    <property type="evidence" value="ECO:0007669"/>
    <property type="project" value="TreeGrafter"/>
</dbReference>
<keyword evidence="4" id="KW-0677">Repeat</keyword>
<protein>
    <recommendedName>
        <fullName evidence="7">Ran GTPase-activating protein 1</fullName>
    </recommendedName>
</protein>
<dbReference type="GO" id="GO:0048471">
    <property type="term" value="C:perinuclear region of cytoplasm"/>
    <property type="evidence" value="ECO:0007669"/>
    <property type="project" value="TreeGrafter"/>
</dbReference>
<dbReference type="Ensembl" id="ENSTRUT00000051775.2">
    <property type="protein sequence ID" value="ENSTRUP00000050346.2"/>
    <property type="gene ID" value="ENSTRUG00000017035.3"/>
</dbReference>
<feature type="region of interest" description="Disordered" evidence="8">
    <location>
        <begin position="356"/>
        <end position="387"/>
    </location>
</feature>
<keyword evidence="5" id="KW-0539">Nucleus</keyword>
<dbReference type="Proteomes" id="UP000005226">
    <property type="component" value="Chromosome 1"/>
</dbReference>
<feature type="compositionally biased region" description="Acidic residues" evidence="8">
    <location>
        <begin position="358"/>
        <end position="387"/>
    </location>
</feature>
<evidence type="ECO:0000256" key="1">
    <source>
        <dbReference type="ARBA" id="ARBA00004123"/>
    </source>
</evidence>
<evidence type="ECO:0000256" key="2">
    <source>
        <dbReference type="ARBA" id="ARBA00022468"/>
    </source>
</evidence>
<keyword evidence="3" id="KW-0433">Leucine-rich repeat</keyword>
<evidence type="ECO:0000313" key="9">
    <source>
        <dbReference type="Ensembl" id="ENSTRUP00000050346.2"/>
    </source>
</evidence>
<keyword evidence="2" id="KW-0343">GTPase activation</keyword>
<reference evidence="9" key="3">
    <citation type="submission" date="2025-09" db="UniProtKB">
        <authorList>
            <consortium name="Ensembl"/>
        </authorList>
    </citation>
    <scope>IDENTIFICATION</scope>
</reference>
<evidence type="ECO:0000256" key="4">
    <source>
        <dbReference type="ARBA" id="ARBA00022737"/>
    </source>
</evidence>